<evidence type="ECO:0000256" key="4">
    <source>
        <dbReference type="PROSITE-ProRule" id="PRU00473"/>
    </source>
</evidence>
<evidence type="ECO:0000313" key="9">
    <source>
        <dbReference type="Proteomes" id="UP001419910"/>
    </source>
</evidence>
<evidence type="ECO:0000259" key="7">
    <source>
        <dbReference type="PROSITE" id="PS51123"/>
    </source>
</evidence>
<organism evidence="8 9">
    <name type="scientific">Sphingomonas oligophenolica</name>
    <dbReference type="NCBI Taxonomy" id="301154"/>
    <lineage>
        <taxon>Bacteria</taxon>
        <taxon>Pseudomonadati</taxon>
        <taxon>Pseudomonadota</taxon>
        <taxon>Alphaproteobacteria</taxon>
        <taxon>Sphingomonadales</taxon>
        <taxon>Sphingomonadaceae</taxon>
        <taxon>Sphingomonas</taxon>
    </lineage>
</organism>
<name>A0ABU9Y2X0_9SPHN</name>
<dbReference type="Pfam" id="PF00691">
    <property type="entry name" value="OmpA"/>
    <property type="match status" value="1"/>
</dbReference>
<evidence type="ECO:0000256" key="6">
    <source>
        <dbReference type="SAM" id="SignalP"/>
    </source>
</evidence>
<dbReference type="PANTHER" id="PTHR30329">
    <property type="entry name" value="STATOR ELEMENT OF FLAGELLAR MOTOR COMPLEX"/>
    <property type="match status" value="1"/>
</dbReference>
<keyword evidence="2 4" id="KW-0472">Membrane</keyword>
<sequence length="267" mass="29769">MTKMNPMIRTTIAAVALATCAGPAFAQSWDFGGGRSGDRDYGLAGRGVPILYPELRSTHRGRAFVMRNFDFNRDGRISPREAQAANRAFAETAGPRRDRFDWESRDHAGDDHDGREVRDRRGEQGAGWDHRAMRGYGFRQTARGAMLRLQEDVLFRTDSDVLRPGAVDKLRPLAGYLRSEPGVRVAIDGYADSRGSDAHNQDLSERRAASVRAALDEMGVVRARFTITGHGEHDPVATNATREGMRQNRRVEVTLLGQRADRFARDD</sequence>
<evidence type="ECO:0000313" key="8">
    <source>
        <dbReference type="EMBL" id="MEN2790163.1"/>
    </source>
</evidence>
<dbReference type="RefSeq" id="WP_343888664.1">
    <property type="nucleotide sequence ID" value="NZ_BAAAEH010000010.1"/>
</dbReference>
<dbReference type="InterPro" id="IPR006664">
    <property type="entry name" value="OMP_bac"/>
</dbReference>
<keyword evidence="3" id="KW-0998">Cell outer membrane</keyword>
<evidence type="ECO:0000256" key="1">
    <source>
        <dbReference type="ARBA" id="ARBA00004442"/>
    </source>
</evidence>
<reference evidence="8 9" key="1">
    <citation type="submission" date="2024-05" db="EMBL/GenBank/DDBJ databases">
        <authorList>
            <person name="Liu Q."/>
            <person name="Xin Y.-H."/>
        </authorList>
    </citation>
    <scope>NUCLEOTIDE SEQUENCE [LARGE SCALE GENOMIC DNA]</scope>
    <source>
        <strain evidence="8 9">CGMCC 1.10181</strain>
    </source>
</reference>
<dbReference type="EMBL" id="JBDIME010000007">
    <property type="protein sequence ID" value="MEN2790163.1"/>
    <property type="molecule type" value="Genomic_DNA"/>
</dbReference>
<dbReference type="InterPro" id="IPR006665">
    <property type="entry name" value="OmpA-like"/>
</dbReference>
<feature type="region of interest" description="Disordered" evidence="5">
    <location>
        <begin position="98"/>
        <end position="126"/>
    </location>
</feature>
<evidence type="ECO:0000256" key="5">
    <source>
        <dbReference type="SAM" id="MobiDB-lite"/>
    </source>
</evidence>
<comment type="subcellular location">
    <subcellularLocation>
        <location evidence="1">Cell outer membrane</location>
    </subcellularLocation>
</comment>
<dbReference type="Proteomes" id="UP001419910">
    <property type="component" value="Unassembled WGS sequence"/>
</dbReference>
<feature type="signal peptide" evidence="6">
    <location>
        <begin position="1"/>
        <end position="26"/>
    </location>
</feature>
<dbReference type="PRINTS" id="PR01021">
    <property type="entry name" value="OMPADOMAIN"/>
</dbReference>
<dbReference type="CDD" id="cd07185">
    <property type="entry name" value="OmpA_C-like"/>
    <property type="match status" value="1"/>
</dbReference>
<evidence type="ECO:0000256" key="3">
    <source>
        <dbReference type="ARBA" id="ARBA00023237"/>
    </source>
</evidence>
<accession>A0ABU9Y2X0</accession>
<dbReference type="SUPFAM" id="SSF103088">
    <property type="entry name" value="OmpA-like"/>
    <property type="match status" value="1"/>
</dbReference>
<protein>
    <submittedName>
        <fullName evidence="8">OmpA family protein</fullName>
    </submittedName>
</protein>
<feature type="chain" id="PRO_5047221687" evidence="6">
    <location>
        <begin position="27"/>
        <end position="267"/>
    </location>
</feature>
<gene>
    <name evidence="8" type="ORF">ABC974_11040</name>
</gene>
<dbReference type="PROSITE" id="PS51123">
    <property type="entry name" value="OMPA_2"/>
    <property type="match status" value="1"/>
</dbReference>
<dbReference type="PANTHER" id="PTHR30329:SF21">
    <property type="entry name" value="LIPOPROTEIN YIAD-RELATED"/>
    <property type="match status" value="1"/>
</dbReference>
<dbReference type="InterPro" id="IPR036737">
    <property type="entry name" value="OmpA-like_sf"/>
</dbReference>
<dbReference type="InterPro" id="IPR050330">
    <property type="entry name" value="Bact_OuterMem_StrucFunc"/>
</dbReference>
<proteinExistence type="predicted"/>
<comment type="caution">
    <text evidence="8">The sequence shown here is derived from an EMBL/GenBank/DDBJ whole genome shotgun (WGS) entry which is preliminary data.</text>
</comment>
<dbReference type="Gene3D" id="3.30.1330.60">
    <property type="entry name" value="OmpA-like domain"/>
    <property type="match status" value="1"/>
</dbReference>
<feature type="domain" description="OmpA-like" evidence="7">
    <location>
        <begin position="142"/>
        <end position="259"/>
    </location>
</feature>
<dbReference type="PRINTS" id="PR01023">
    <property type="entry name" value="NAFLGMOTY"/>
</dbReference>
<keyword evidence="9" id="KW-1185">Reference proteome</keyword>
<evidence type="ECO:0000256" key="2">
    <source>
        <dbReference type="ARBA" id="ARBA00023136"/>
    </source>
</evidence>
<keyword evidence="6" id="KW-0732">Signal</keyword>